<feature type="compositionally biased region" description="Polar residues" evidence="1">
    <location>
        <begin position="54"/>
        <end position="65"/>
    </location>
</feature>
<gene>
    <name evidence="3" type="ORF">GGI25_001500</name>
</gene>
<protein>
    <recommendedName>
        <fullName evidence="2">AD domain-containing protein</fullName>
    </recommendedName>
</protein>
<dbReference type="InterPro" id="IPR039683">
    <property type="entry name" value="Lsm12-like"/>
</dbReference>
<evidence type="ECO:0000313" key="3">
    <source>
        <dbReference type="EMBL" id="KAJ2679365.1"/>
    </source>
</evidence>
<dbReference type="PANTHER" id="PTHR13542">
    <property type="entry name" value="LSM12 HOMOLOG"/>
    <property type="match status" value="1"/>
</dbReference>
<dbReference type="AlphaFoldDB" id="A0A9W8GAQ4"/>
<feature type="domain" description="AD" evidence="2">
    <location>
        <begin position="258"/>
        <end position="353"/>
    </location>
</feature>
<name>A0A9W8GAQ4_9FUNG</name>
<evidence type="ECO:0000259" key="2">
    <source>
        <dbReference type="PROSITE" id="PS52001"/>
    </source>
</evidence>
<feature type="region of interest" description="Disordered" evidence="1">
    <location>
        <begin position="1"/>
        <end position="94"/>
    </location>
</feature>
<dbReference type="InterPro" id="IPR019181">
    <property type="entry name" value="LSM12_ABD"/>
</dbReference>
<feature type="region of interest" description="Disordered" evidence="1">
    <location>
        <begin position="117"/>
        <end position="157"/>
    </location>
</feature>
<dbReference type="OrthoDB" id="1057137at2759"/>
<evidence type="ECO:0000313" key="4">
    <source>
        <dbReference type="Proteomes" id="UP001151518"/>
    </source>
</evidence>
<dbReference type="EMBL" id="JANBTW010000012">
    <property type="protein sequence ID" value="KAJ2679365.1"/>
    <property type="molecule type" value="Genomic_DNA"/>
</dbReference>
<sequence length="361" mass="37576">MNYLAAATRKPKESPGSKGANDNSATANSQKTATIGTTTGAPATASPATDANKMKSNATGNRSVVNNNSTNNNANADNNNNSNNENGKNTASGSSVIQPLSYAATAASKKPMTAAAATPSANSSANANSAAGISRENGAVARRPAGTRSSAPPSLPLTSLIDSRIRVKLVDGKIIEGLLFTYDVYSGVAALVSPAKNSEASDLQVVSGASPNVGGGLRQQTQVDLIKADNISDVEVIAKPGASRGGENDDEFAMPEIKPIPTSIIEARKQKSLIQAQERALRIGVGVSDKAQMIFEALSRTLPCRWNQEKIIVLDEVSIEPPYSVEDCCNLTEASVSLQRVKKVLQGELNRLEQVTVASAK</sequence>
<feature type="compositionally biased region" description="Polar residues" evidence="1">
    <location>
        <begin position="20"/>
        <end position="31"/>
    </location>
</feature>
<proteinExistence type="predicted"/>
<dbReference type="Proteomes" id="UP001151518">
    <property type="component" value="Unassembled WGS sequence"/>
</dbReference>
<feature type="compositionally biased region" description="Low complexity" evidence="1">
    <location>
        <begin position="66"/>
        <end position="92"/>
    </location>
</feature>
<dbReference type="Pfam" id="PF09793">
    <property type="entry name" value="AD"/>
    <property type="match status" value="1"/>
</dbReference>
<accession>A0A9W8GAQ4</accession>
<organism evidence="3 4">
    <name type="scientific">Coemansia spiralis</name>
    <dbReference type="NCBI Taxonomy" id="417178"/>
    <lineage>
        <taxon>Eukaryota</taxon>
        <taxon>Fungi</taxon>
        <taxon>Fungi incertae sedis</taxon>
        <taxon>Zoopagomycota</taxon>
        <taxon>Kickxellomycotina</taxon>
        <taxon>Kickxellomycetes</taxon>
        <taxon>Kickxellales</taxon>
        <taxon>Kickxellaceae</taxon>
        <taxon>Coemansia</taxon>
    </lineage>
</organism>
<feature type="compositionally biased region" description="Low complexity" evidence="1">
    <location>
        <begin position="32"/>
        <end position="51"/>
    </location>
</feature>
<dbReference type="InterPro" id="IPR047574">
    <property type="entry name" value="AD"/>
</dbReference>
<dbReference type="SMART" id="SM00995">
    <property type="entry name" value="AD"/>
    <property type="match status" value="1"/>
</dbReference>
<dbReference type="PROSITE" id="PS52001">
    <property type="entry name" value="AD"/>
    <property type="match status" value="1"/>
</dbReference>
<reference evidence="3" key="1">
    <citation type="submission" date="2022-07" db="EMBL/GenBank/DDBJ databases">
        <title>Phylogenomic reconstructions and comparative analyses of Kickxellomycotina fungi.</title>
        <authorList>
            <person name="Reynolds N.K."/>
            <person name="Stajich J.E."/>
            <person name="Barry K."/>
            <person name="Grigoriev I.V."/>
            <person name="Crous P."/>
            <person name="Smith M.E."/>
        </authorList>
    </citation>
    <scope>NUCLEOTIDE SEQUENCE</scope>
    <source>
        <strain evidence="3">NRRL 3115</strain>
    </source>
</reference>
<comment type="caution">
    <text evidence="3">The sequence shown here is derived from an EMBL/GenBank/DDBJ whole genome shotgun (WGS) entry which is preliminary data.</text>
</comment>
<feature type="compositionally biased region" description="Low complexity" evidence="1">
    <location>
        <begin position="117"/>
        <end position="131"/>
    </location>
</feature>
<evidence type="ECO:0000256" key="1">
    <source>
        <dbReference type="SAM" id="MobiDB-lite"/>
    </source>
</evidence>